<evidence type="ECO:0000256" key="1">
    <source>
        <dbReference type="SAM" id="Phobius"/>
    </source>
</evidence>
<gene>
    <name evidence="2" type="ORF">OP10G_2680</name>
</gene>
<dbReference type="KEGG" id="fgi:OP10G_2680"/>
<dbReference type="RefSeq" id="WP_038473083.1">
    <property type="nucleotide sequence ID" value="NZ_CP007139.1"/>
</dbReference>
<name>A0A068NRB5_FIMGI</name>
<feature type="transmembrane region" description="Helical" evidence="1">
    <location>
        <begin position="45"/>
        <end position="63"/>
    </location>
</feature>
<accession>A0A068NRB5</accession>
<sequence length="308" mass="35294">MRRTFWLQDRVLFQGVALGVCAFLLAGPFSKFLHDSSTHPPVDQAFRFLLSFMGVFLVASHLVPRVVVDDDGIAVYDMLNRRQLQLRFDQIVRYLPVADTWALVSANGVHVLPRIELSELHRIMVDRAPKSLAAKRWKCGQIPPAEEFRHTLLDPRVSPQALGMLCGALIMALFDFSRVLHQGAFLIPSFWFPTIYDLKDGWGTLDLTSTGIKTKWPWDTREIAWTDVTAIFMEGPPTDRRYVLTSLQTSIVVPRRIARSKDAMRKLLYSLPDGTRCVNFNETFRKGFRKQRWKWALPRLRRAAPAGV</sequence>
<keyword evidence="1" id="KW-0812">Transmembrane</keyword>
<feature type="transmembrane region" description="Helical" evidence="1">
    <location>
        <begin position="12"/>
        <end position="33"/>
    </location>
</feature>
<proteinExistence type="predicted"/>
<reference evidence="2 3" key="1">
    <citation type="journal article" date="2014" name="PLoS ONE">
        <title>The first complete genome sequence of the class fimbriimonadia in the phylum armatimonadetes.</title>
        <authorList>
            <person name="Hu Z.Y."/>
            <person name="Wang Y.Z."/>
            <person name="Im W.T."/>
            <person name="Wang S.Y."/>
            <person name="Zhao G.P."/>
            <person name="Zheng H.J."/>
            <person name="Quan Z.X."/>
        </authorList>
    </citation>
    <scope>NUCLEOTIDE SEQUENCE [LARGE SCALE GENOMIC DNA]</scope>
    <source>
        <strain evidence="2">Gsoil 348</strain>
    </source>
</reference>
<dbReference type="HOGENOM" id="CLU_902394_0_0_0"/>
<organism evidence="2 3">
    <name type="scientific">Fimbriimonas ginsengisoli Gsoil 348</name>
    <dbReference type="NCBI Taxonomy" id="661478"/>
    <lineage>
        <taxon>Bacteria</taxon>
        <taxon>Bacillati</taxon>
        <taxon>Armatimonadota</taxon>
        <taxon>Fimbriimonadia</taxon>
        <taxon>Fimbriimonadales</taxon>
        <taxon>Fimbriimonadaceae</taxon>
        <taxon>Fimbriimonas</taxon>
    </lineage>
</organism>
<protein>
    <submittedName>
        <fullName evidence="2">Uncharacterized protein</fullName>
    </submittedName>
</protein>
<keyword evidence="1" id="KW-0472">Membrane</keyword>
<keyword evidence="3" id="KW-1185">Reference proteome</keyword>
<keyword evidence="1" id="KW-1133">Transmembrane helix</keyword>
<evidence type="ECO:0000313" key="2">
    <source>
        <dbReference type="EMBL" id="AIE86048.1"/>
    </source>
</evidence>
<dbReference type="AlphaFoldDB" id="A0A068NRB5"/>
<dbReference type="EMBL" id="CP007139">
    <property type="protein sequence ID" value="AIE86048.1"/>
    <property type="molecule type" value="Genomic_DNA"/>
</dbReference>
<evidence type="ECO:0000313" key="3">
    <source>
        <dbReference type="Proteomes" id="UP000027982"/>
    </source>
</evidence>
<dbReference type="Proteomes" id="UP000027982">
    <property type="component" value="Chromosome"/>
</dbReference>